<keyword evidence="7" id="KW-1185">Reference proteome</keyword>
<sequence length="367" mass="40417">MNCTSDGPRHMECSITCEKGFVLRSSSGKSLGSTQQDVVLTCSSGRWDRSVTCDPVDCGVPDQSHVYYAKFSCPKGTTYLKRCSFSCVHPAKLQGMNQWLTCLEDGLWSLPEAYCKLECDAPPAVPNAKLLVPRCLQGNHDVGSVCRYKCKPGYHVAENAAGKPKKKFLKIQCLESGQWEEGHCVPVVCEPPPPVFEGMYNCTQGFELDSQCVLNCEPPGVRVPIVCTKEGSWTEEFTLCESLQGTCPPPPELNLVEYKCEQGHGIGAVCTPSCIIPPSDPVILPENVTAETMDHRLQPTRVQHIVCTGRLRWYPDPSGIHCIQSCEPFQADGWCDTINNRAYCQYDGGDCCSSTLSSRKVSAWILE</sequence>
<reference evidence="6" key="2">
    <citation type="submission" date="2025-08" db="UniProtKB">
        <authorList>
            <consortium name="Ensembl"/>
        </authorList>
    </citation>
    <scope>IDENTIFICATION</scope>
</reference>
<dbReference type="Pfam" id="PF00084">
    <property type="entry name" value="Sushi"/>
    <property type="match status" value="1"/>
</dbReference>
<dbReference type="HOGENOM" id="CLU_002636_2_0_1"/>
<dbReference type="InterPro" id="IPR043543">
    <property type="entry name" value="PAPPA/PAPPA2"/>
</dbReference>
<evidence type="ECO:0000256" key="3">
    <source>
        <dbReference type="ARBA" id="ARBA00023180"/>
    </source>
</evidence>
<dbReference type="PANTHER" id="PTHR46130:SF1">
    <property type="entry name" value="PAPPALYSIN-2"/>
    <property type="match status" value="1"/>
</dbReference>
<dbReference type="GO" id="GO:0007166">
    <property type="term" value="P:cell surface receptor signaling pathway"/>
    <property type="evidence" value="ECO:0007669"/>
    <property type="project" value="TreeGrafter"/>
</dbReference>
<evidence type="ECO:0000256" key="1">
    <source>
        <dbReference type="ARBA" id="ARBA00022737"/>
    </source>
</evidence>
<dbReference type="GO" id="GO:0006508">
    <property type="term" value="P:proteolysis"/>
    <property type="evidence" value="ECO:0007669"/>
    <property type="project" value="TreeGrafter"/>
</dbReference>
<dbReference type="InterPro" id="IPR000436">
    <property type="entry name" value="Sushi_SCR_CCP_dom"/>
</dbReference>
<protein>
    <recommendedName>
        <fullName evidence="5">Sushi domain-containing protein</fullName>
    </recommendedName>
</protein>
<dbReference type="FunFam" id="2.10.70.10:FF:000045">
    <property type="entry name" value="Pappalysin 1"/>
    <property type="match status" value="1"/>
</dbReference>
<dbReference type="PANTHER" id="PTHR46130">
    <property type="entry name" value="LAMGL DOMAIN-CONTAINING PROTEIN"/>
    <property type="match status" value="1"/>
</dbReference>
<dbReference type="STRING" id="8840.ENSAPLP00000015671"/>
<evidence type="ECO:0000313" key="6">
    <source>
        <dbReference type="Ensembl" id="ENSAPLP00000015671.2"/>
    </source>
</evidence>
<dbReference type="Proteomes" id="UP000016666">
    <property type="component" value="Chromosome 8"/>
</dbReference>
<dbReference type="GO" id="GO:0004222">
    <property type="term" value="F:metalloendopeptidase activity"/>
    <property type="evidence" value="ECO:0007669"/>
    <property type="project" value="TreeGrafter"/>
</dbReference>
<accession>U3J843</accession>
<dbReference type="OMA" id="CNPESER"/>
<evidence type="ECO:0000256" key="2">
    <source>
        <dbReference type="ARBA" id="ARBA00023157"/>
    </source>
</evidence>
<keyword evidence="2" id="KW-1015">Disulfide bond</keyword>
<reference evidence="6 7" key="1">
    <citation type="submission" date="2017-10" db="EMBL/GenBank/DDBJ databases">
        <title>A new Pekin duck reference genome.</title>
        <authorList>
            <person name="Hou Z.-C."/>
            <person name="Zhou Z.-K."/>
            <person name="Zhu F."/>
            <person name="Hou S.-S."/>
        </authorList>
    </citation>
    <scope>NUCLEOTIDE SEQUENCE [LARGE SCALE GENOMIC DNA]</scope>
</reference>
<evidence type="ECO:0000256" key="4">
    <source>
        <dbReference type="PROSITE-ProRule" id="PRU00302"/>
    </source>
</evidence>
<keyword evidence="1" id="KW-0677">Repeat</keyword>
<keyword evidence="4" id="KW-0768">Sushi</keyword>
<dbReference type="InterPro" id="IPR000800">
    <property type="entry name" value="Notch_dom"/>
</dbReference>
<evidence type="ECO:0000259" key="5">
    <source>
        <dbReference type="PROSITE" id="PS50923"/>
    </source>
</evidence>
<dbReference type="Gene3D" id="2.10.70.10">
    <property type="entry name" value="Complement Module, domain 1"/>
    <property type="match status" value="2"/>
</dbReference>
<proteinExistence type="predicted"/>
<dbReference type="Ensembl" id="ENSAPLT00000016472.2">
    <property type="protein sequence ID" value="ENSAPLP00000015671.2"/>
    <property type="gene ID" value="ENSAPLG00000015807.2"/>
</dbReference>
<dbReference type="InterPro" id="IPR035976">
    <property type="entry name" value="Sushi/SCR/CCP_sf"/>
</dbReference>
<name>U3J843_ANAPP</name>
<dbReference type="PROSITE" id="PS50923">
    <property type="entry name" value="SUSHI"/>
    <property type="match status" value="2"/>
</dbReference>
<dbReference type="AlphaFoldDB" id="U3J843"/>
<reference evidence="6" key="3">
    <citation type="submission" date="2025-09" db="UniProtKB">
        <authorList>
            <consortium name="Ensembl"/>
        </authorList>
    </citation>
    <scope>IDENTIFICATION</scope>
</reference>
<dbReference type="SMART" id="SM00004">
    <property type="entry name" value="NL"/>
    <property type="match status" value="1"/>
</dbReference>
<organism evidence="6 7">
    <name type="scientific">Anas platyrhynchos platyrhynchos</name>
    <name type="common">Northern mallard</name>
    <dbReference type="NCBI Taxonomy" id="8840"/>
    <lineage>
        <taxon>Eukaryota</taxon>
        <taxon>Metazoa</taxon>
        <taxon>Chordata</taxon>
        <taxon>Craniata</taxon>
        <taxon>Vertebrata</taxon>
        <taxon>Euteleostomi</taxon>
        <taxon>Archelosauria</taxon>
        <taxon>Archosauria</taxon>
        <taxon>Dinosauria</taxon>
        <taxon>Saurischia</taxon>
        <taxon>Theropoda</taxon>
        <taxon>Coelurosauria</taxon>
        <taxon>Aves</taxon>
        <taxon>Neognathae</taxon>
        <taxon>Galloanserae</taxon>
        <taxon>Anseriformes</taxon>
        <taxon>Anatidae</taxon>
        <taxon>Anatinae</taxon>
        <taxon>Anas</taxon>
    </lineage>
</organism>
<dbReference type="GO" id="GO:0005615">
    <property type="term" value="C:extracellular space"/>
    <property type="evidence" value="ECO:0007669"/>
    <property type="project" value="TreeGrafter"/>
</dbReference>
<evidence type="ECO:0000313" key="7">
    <source>
        <dbReference type="Proteomes" id="UP000016666"/>
    </source>
</evidence>
<comment type="caution">
    <text evidence="4">Lacks conserved residue(s) required for the propagation of feature annotation.</text>
</comment>
<dbReference type="GeneTree" id="ENSGT00940000158543"/>
<dbReference type="SUPFAM" id="SSF57535">
    <property type="entry name" value="Complement control module/SCR domain"/>
    <property type="match status" value="3"/>
</dbReference>
<dbReference type="SMART" id="SM00032">
    <property type="entry name" value="CCP"/>
    <property type="match status" value="3"/>
</dbReference>
<keyword evidence="3" id="KW-0325">Glycoprotein</keyword>
<feature type="domain" description="Sushi" evidence="5">
    <location>
        <begin position="117"/>
        <end position="186"/>
    </location>
</feature>
<dbReference type="CDD" id="cd00033">
    <property type="entry name" value="CCP"/>
    <property type="match status" value="1"/>
</dbReference>
<feature type="domain" description="Sushi" evidence="5">
    <location>
        <begin position="187"/>
        <end position="242"/>
    </location>
</feature>